<accession>A0A1H7A741</accession>
<keyword evidence="10" id="KW-1185">Reference proteome</keyword>
<dbReference type="Pfam" id="PF03458">
    <property type="entry name" value="Gly_transporter"/>
    <property type="match status" value="2"/>
</dbReference>
<gene>
    <name evidence="9" type="ORF">SAMN05421637_2406</name>
</gene>
<evidence type="ECO:0000256" key="5">
    <source>
        <dbReference type="ARBA" id="ARBA00022989"/>
    </source>
</evidence>
<keyword evidence="3" id="KW-1003">Cell membrane</keyword>
<sequence length="235" mass="24573">MHTLVAVVDPDVILTHALGTLRMVLEYLGTVAFAISGAVAASRRRMDLVGAVVLAGLVAVGGGTMRDLLLRQPVFWIENPTLVLVAIATALAIAPFARRRDLGALARHRIVEHSDAAGLAIFVVIGTGIALDAGASPVAAMIVGVVNGVGGGILRDLFAAQVPEVFWNGQLYATAALGGAFALWALWAAGAPAEVVFWVPLLVILVLRTLSLRRGWGVPSVAVVQKRELQTESHA</sequence>
<comment type="subcellular location">
    <subcellularLocation>
        <location evidence="1">Cell membrane</location>
        <topology evidence="1">Multi-pass membrane protein</topology>
    </subcellularLocation>
</comment>
<keyword evidence="5 7" id="KW-1133">Transmembrane helix</keyword>
<keyword evidence="6 7" id="KW-0472">Membrane</keyword>
<name>A0A1H7A741_9MICO</name>
<feature type="transmembrane region" description="Helical" evidence="7">
    <location>
        <begin position="195"/>
        <end position="211"/>
    </location>
</feature>
<evidence type="ECO:0000313" key="9">
    <source>
        <dbReference type="EMBL" id="SEJ61479.1"/>
    </source>
</evidence>
<organism evidence="9 10">
    <name type="scientific">Demequina mangrovi</name>
    <dbReference type="NCBI Taxonomy" id="1043493"/>
    <lineage>
        <taxon>Bacteria</taxon>
        <taxon>Bacillati</taxon>
        <taxon>Actinomycetota</taxon>
        <taxon>Actinomycetes</taxon>
        <taxon>Micrococcales</taxon>
        <taxon>Demequinaceae</taxon>
        <taxon>Demequina</taxon>
    </lineage>
</organism>
<evidence type="ECO:0000256" key="3">
    <source>
        <dbReference type="ARBA" id="ARBA00022475"/>
    </source>
</evidence>
<evidence type="ECO:0000256" key="7">
    <source>
        <dbReference type="SAM" id="Phobius"/>
    </source>
</evidence>
<protein>
    <submittedName>
        <fullName evidence="9">Uncharacterized membrane protein YeiH</fullName>
    </submittedName>
</protein>
<dbReference type="STRING" id="1043493.SAMN05421637_2406"/>
<evidence type="ECO:0000256" key="2">
    <source>
        <dbReference type="ARBA" id="ARBA00008193"/>
    </source>
</evidence>
<dbReference type="EMBL" id="FNZI01000006">
    <property type="protein sequence ID" value="SEJ61479.1"/>
    <property type="molecule type" value="Genomic_DNA"/>
</dbReference>
<dbReference type="InterPro" id="IPR005115">
    <property type="entry name" value="Gly_transporter"/>
</dbReference>
<evidence type="ECO:0000256" key="4">
    <source>
        <dbReference type="ARBA" id="ARBA00022692"/>
    </source>
</evidence>
<evidence type="ECO:0000256" key="1">
    <source>
        <dbReference type="ARBA" id="ARBA00004651"/>
    </source>
</evidence>
<dbReference type="AlphaFoldDB" id="A0A1H7A741"/>
<dbReference type="RefSeq" id="WP_052405968.1">
    <property type="nucleotide sequence ID" value="NZ_BBLU01000014.1"/>
</dbReference>
<feature type="transmembrane region" description="Helical" evidence="7">
    <location>
        <begin position="110"/>
        <end position="131"/>
    </location>
</feature>
<dbReference type="PANTHER" id="PTHR30506">
    <property type="entry name" value="INNER MEMBRANE PROTEIN"/>
    <property type="match status" value="1"/>
</dbReference>
<reference evidence="10" key="1">
    <citation type="submission" date="2016-10" db="EMBL/GenBank/DDBJ databases">
        <authorList>
            <person name="Varghese N."/>
        </authorList>
    </citation>
    <scope>NUCLEOTIDE SEQUENCE [LARGE SCALE GENOMIC DNA]</scope>
    <source>
        <strain evidence="10">DSM 24868</strain>
    </source>
</reference>
<evidence type="ECO:0000256" key="6">
    <source>
        <dbReference type="ARBA" id="ARBA00023136"/>
    </source>
</evidence>
<dbReference type="Proteomes" id="UP000183315">
    <property type="component" value="Unassembled WGS sequence"/>
</dbReference>
<dbReference type="eggNOG" id="COG2860">
    <property type="taxonomic scope" value="Bacteria"/>
</dbReference>
<feature type="transmembrane region" description="Helical" evidence="7">
    <location>
        <begin position="20"/>
        <end position="41"/>
    </location>
</feature>
<proteinExistence type="inferred from homology"/>
<feature type="transmembrane region" description="Helical" evidence="7">
    <location>
        <begin position="81"/>
        <end position="98"/>
    </location>
</feature>
<keyword evidence="4 7" id="KW-0812">Transmembrane</keyword>
<evidence type="ECO:0000313" key="10">
    <source>
        <dbReference type="Proteomes" id="UP000183315"/>
    </source>
</evidence>
<feature type="transmembrane region" description="Helical" evidence="7">
    <location>
        <begin position="48"/>
        <end position="69"/>
    </location>
</feature>
<evidence type="ECO:0000259" key="8">
    <source>
        <dbReference type="Pfam" id="PF03458"/>
    </source>
</evidence>
<comment type="similarity">
    <text evidence="2">Belongs to the UPF0126 family.</text>
</comment>
<feature type="domain" description="Glycine transporter" evidence="8">
    <location>
        <begin position="114"/>
        <end position="187"/>
    </location>
</feature>
<feature type="transmembrane region" description="Helical" evidence="7">
    <location>
        <begin position="170"/>
        <end position="189"/>
    </location>
</feature>
<dbReference type="PANTHER" id="PTHR30506:SF3">
    <property type="entry name" value="UPF0126 INNER MEMBRANE PROTEIN YADS-RELATED"/>
    <property type="match status" value="1"/>
</dbReference>
<feature type="domain" description="Glycine transporter" evidence="8">
    <location>
        <begin position="24"/>
        <end position="95"/>
    </location>
</feature>
<dbReference type="GO" id="GO:0005886">
    <property type="term" value="C:plasma membrane"/>
    <property type="evidence" value="ECO:0007669"/>
    <property type="project" value="UniProtKB-SubCell"/>
</dbReference>